<dbReference type="Gene3D" id="3.30.420.10">
    <property type="entry name" value="Ribonuclease H-like superfamily/Ribonuclease H"/>
    <property type="match status" value="1"/>
</dbReference>
<dbReference type="InterPro" id="IPR056924">
    <property type="entry name" value="SH3_Tf2-1"/>
</dbReference>
<sequence length="332" mass="37599">KGLRKQVKQWVKECLVCQKCKPDLAAYPGLLQPLLIPQTVWSSVSLDFIEGLPKSHGCTVILVVVDRLTKYTHFIPLSHPFTALQVAQVFLDQVCKLHGVPESIVSDRDKVFLSTFWKELFKLLHMKLLLSSAYHPQTDGQTEVVNRCLEGYLSYHSSIATTHFEALYGQPPPVHVPYVGGLSNVDAVDRSLTAREEAIELLKFHLQVTIRQGKQNKFYPKYFGPFEVIAKVGQVAYKLKLPPQSQIHDVFHVSQLEKVHGRHELQGPAVLPQLNKDGLLEVEPMKLMERKIVKKNNVVAVCGLVQWSNGGPQDATWELLEDLYKKYPLFDS</sequence>
<name>A0ABQ4Y287_9ASTR</name>
<proteinExistence type="predicted"/>
<reference evidence="2" key="2">
    <citation type="submission" date="2022-01" db="EMBL/GenBank/DDBJ databases">
        <authorList>
            <person name="Yamashiro T."/>
            <person name="Shiraishi A."/>
            <person name="Satake H."/>
            <person name="Nakayama K."/>
        </authorList>
    </citation>
    <scope>NUCLEOTIDE SEQUENCE</scope>
</reference>
<dbReference type="InterPro" id="IPR001584">
    <property type="entry name" value="Integrase_cat-core"/>
</dbReference>
<dbReference type="Pfam" id="PF24626">
    <property type="entry name" value="SH3_Tf2-1"/>
    <property type="match status" value="1"/>
</dbReference>
<dbReference type="Proteomes" id="UP001151760">
    <property type="component" value="Unassembled WGS sequence"/>
</dbReference>
<dbReference type="InterPro" id="IPR036397">
    <property type="entry name" value="RNaseH_sf"/>
</dbReference>
<keyword evidence="3" id="KW-1185">Reference proteome</keyword>
<feature type="domain" description="Integrase catalytic" evidence="1">
    <location>
        <begin position="33"/>
        <end position="153"/>
    </location>
</feature>
<gene>
    <name evidence="2" type="ORF">Tco_0704616</name>
</gene>
<evidence type="ECO:0000259" key="1">
    <source>
        <dbReference type="PROSITE" id="PS50994"/>
    </source>
</evidence>
<evidence type="ECO:0000313" key="3">
    <source>
        <dbReference type="Proteomes" id="UP001151760"/>
    </source>
</evidence>
<organism evidence="2 3">
    <name type="scientific">Tanacetum coccineum</name>
    <dbReference type="NCBI Taxonomy" id="301880"/>
    <lineage>
        <taxon>Eukaryota</taxon>
        <taxon>Viridiplantae</taxon>
        <taxon>Streptophyta</taxon>
        <taxon>Embryophyta</taxon>
        <taxon>Tracheophyta</taxon>
        <taxon>Spermatophyta</taxon>
        <taxon>Magnoliopsida</taxon>
        <taxon>eudicotyledons</taxon>
        <taxon>Gunneridae</taxon>
        <taxon>Pentapetalae</taxon>
        <taxon>asterids</taxon>
        <taxon>campanulids</taxon>
        <taxon>Asterales</taxon>
        <taxon>Asteraceae</taxon>
        <taxon>Asteroideae</taxon>
        <taxon>Anthemideae</taxon>
        <taxon>Anthemidinae</taxon>
        <taxon>Tanacetum</taxon>
    </lineage>
</organism>
<protein>
    <submittedName>
        <fullName evidence="2">Retrotransposon-related protein</fullName>
    </submittedName>
</protein>
<accession>A0ABQ4Y287</accession>
<comment type="caution">
    <text evidence="2">The sequence shown here is derived from an EMBL/GenBank/DDBJ whole genome shotgun (WGS) entry which is preliminary data.</text>
</comment>
<evidence type="ECO:0000313" key="2">
    <source>
        <dbReference type="EMBL" id="GJS71775.1"/>
    </source>
</evidence>
<feature type="non-terminal residue" evidence="2">
    <location>
        <position position="1"/>
    </location>
</feature>
<dbReference type="SUPFAM" id="SSF53098">
    <property type="entry name" value="Ribonuclease H-like"/>
    <property type="match status" value="1"/>
</dbReference>
<dbReference type="PROSITE" id="PS50994">
    <property type="entry name" value="INTEGRASE"/>
    <property type="match status" value="1"/>
</dbReference>
<dbReference type="InterPro" id="IPR012337">
    <property type="entry name" value="RNaseH-like_sf"/>
</dbReference>
<dbReference type="EMBL" id="BQNB010010030">
    <property type="protein sequence ID" value="GJS71775.1"/>
    <property type="molecule type" value="Genomic_DNA"/>
</dbReference>
<dbReference type="PANTHER" id="PTHR35046:SF18">
    <property type="entry name" value="RNA-DIRECTED DNA POLYMERASE"/>
    <property type="match status" value="1"/>
</dbReference>
<dbReference type="PANTHER" id="PTHR35046">
    <property type="entry name" value="ZINC KNUCKLE (CCHC-TYPE) FAMILY PROTEIN"/>
    <property type="match status" value="1"/>
</dbReference>
<reference evidence="2" key="1">
    <citation type="journal article" date="2022" name="Int. J. Mol. Sci.">
        <title>Draft Genome of Tanacetum Coccineum: Genomic Comparison of Closely Related Tanacetum-Family Plants.</title>
        <authorList>
            <person name="Yamashiro T."/>
            <person name="Shiraishi A."/>
            <person name="Nakayama K."/>
            <person name="Satake H."/>
        </authorList>
    </citation>
    <scope>NUCLEOTIDE SEQUENCE</scope>
</reference>